<accession>L5LTL6</accession>
<sequence length="469" mass="47521">MPTFKPIFGSIEPLRTRPVITPFSFKHPSPPGPPAVTLLFHNPGTTSPTATSAAPASTSTGSSFKPPRDFGGAGVTRTVGNTYSDSSPSHTFLLGASHAFRANLSNPATGFTSPPPQLPTISMVNAVNIFSQVLPSAAQISPRKSTARFKGKGSPLSASALVTPSQPTLPSGISKPTPAFTLPLGSGSKPLSPLCLGVTPRPAFGASGGQRQGAHQPALSPSFKSSSVLGNSAVVPPTPTPAPAQPAFSSPTWSAFGVLTPSASTFHVPASIQTGAGSTPAGFPFGPASATGFGVVPQPRQNGARASVFGITAPRPFAFGGLVTPMDCGESGDSMAVPDMSSTSGVFSIGAMPSGAKHAVTPFGKGWSQNAQGLTPQSTPFALGRPSISARKIMFGGPAMAPLAHSLPVPRPLKTGSSFGLGIPSPPAQGSLGRGSFRSAVPSFSIGAKPKTPKSRESGHSRRHHAHRK</sequence>
<evidence type="ECO:0000313" key="3">
    <source>
        <dbReference type="Proteomes" id="UP000010556"/>
    </source>
</evidence>
<dbReference type="eggNOG" id="ENOG502RWWZ">
    <property type="taxonomic scope" value="Eukaryota"/>
</dbReference>
<dbReference type="EMBL" id="KB107585">
    <property type="protein sequence ID" value="ELK29784.1"/>
    <property type="molecule type" value="Genomic_DNA"/>
</dbReference>
<feature type="compositionally biased region" description="Polar residues" evidence="1">
    <location>
        <begin position="156"/>
        <end position="171"/>
    </location>
</feature>
<evidence type="ECO:0000256" key="1">
    <source>
        <dbReference type="SAM" id="MobiDB-lite"/>
    </source>
</evidence>
<reference evidence="3" key="1">
    <citation type="journal article" date="2013" name="Science">
        <title>Comparative analysis of bat genomes provides insight into the evolution of flight and immunity.</title>
        <authorList>
            <person name="Zhang G."/>
            <person name="Cowled C."/>
            <person name="Shi Z."/>
            <person name="Huang Z."/>
            <person name="Bishop-Lilly K.A."/>
            <person name="Fang X."/>
            <person name="Wynne J.W."/>
            <person name="Xiong Z."/>
            <person name="Baker M.L."/>
            <person name="Zhao W."/>
            <person name="Tachedjian M."/>
            <person name="Zhu Y."/>
            <person name="Zhou P."/>
            <person name="Jiang X."/>
            <person name="Ng J."/>
            <person name="Yang L."/>
            <person name="Wu L."/>
            <person name="Xiao J."/>
            <person name="Feng Y."/>
            <person name="Chen Y."/>
            <person name="Sun X."/>
            <person name="Zhang Y."/>
            <person name="Marsh G.A."/>
            <person name="Crameri G."/>
            <person name="Broder C.C."/>
            <person name="Frey K.G."/>
            <person name="Wang L.F."/>
            <person name="Wang J."/>
        </authorList>
    </citation>
    <scope>NUCLEOTIDE SEQUENCE [LARGE SCALE GENOMIC DNA]</scope>
</reference>
<name>L5LTL6_MYODS</name>
<feature type="region of interest" description="Disordered" evidence="1">
    <location>
        <begin position="41"/>
        <end position="86"/>
    </location>
</feature>
<protein>
    <submittedName>
        <fullName evidence="2">POM121-like protein 2</fullName>
    </submittedName>
</protein>
<feature type="compositionally biased region" description="Low complexity" evidence="1">
    <location>
        <begin position="43"/>
        <end position="63"/>
    </location>
</feature>
<feature type="region of interest" description="Disordered" evidence="1">
    <location>
        <begin position="418"/>
        <end position="469"/>
    </location>
</feature>
<organism evidence="2 3">
    <name type="scientific">Myotis davidii</name>
    <name type="common">David's myotis</name>
    <dbReference type="NCBI Taxonomy" id="225400"/>
    <lineage>
        <taxon>Eukaryota</taxon>
        <taxon>Metazoa</taxon>
        <taxon>Chordata</taxon>
        <taxon>Craniata</taxon>
        <taxon>Vertebrata</taxon>
        <taxon>Euteleostomi</taxon>
        <taxon>Mammalia</taxon>
        <taxon>Eutheria</taxon>
        <taxon>Laurasiatheria</taxon>
        <taxon>Chiroptera</taxon>
        <taxon>Yangochiroptera</taxon>
        <taxon>Vespertilionidae</taxon>
        <taxon>Myotis</taxon>
    </lineage>
</organism>
<gene>
    <name evidence="2" type="ORF">MDA_GLEAN10002575</name>
</gene>
<feature type="region of interest" description="Disordered" evidence="1">
    <location>
        <begin position="147"/>
        <end position="171"/>
    </location>
</feature>
<proteinExistence type="predicted"/>
<dbReference type="Proteomes" id="UP000010556">
    <property type="component" value="Unassembled WGS sequence"/>
</dbReference>
<evidence type="ECO:0000313" key="2">
    <source>
        <dbReference type="EMBL" id="ELK29784.1"/>
    </source>
</evidence>
<dbReference type="AlphaFoldDB" id="L5LTL6"/>
<keyword evidence="3" id="KW-1185">Reference proteome</keyword>